<dbReference type="EMBL" id="KZ819332">
    <property type="protein sequence ID" value="PWN19099.1"/>
    <property type="molecule type" value="Genomic_DNA"/>
</dbReference>
<keyword evidence="2" id="KW-1185">Reference proteome</keyword>
<gene>
    <name evidence="1" type="ORF">BCV69DRAFT_44455</name>
</gene>
<dbReference type="AlphaFoldDB" id="A0A316U133"/>
<dbReference type="RefSeq" id="XP_025346259.1">
    <property type="nucleotide sequence ID" value="XM_025495285.1"/>
</dbReference>
<protein>
    <submittedName>
        <fullName evidence="1">Uncharacterized protein</fullName>
    </submittedName>
</protein>
<sequence length="159" mass="17288">MKEIGTLACCMLHYRTRCFGLCSSTVDQAGASGRLSRPCEVACASILISASSSKLIHSSKQTISISCRPVSLSNPLLSKISKRVLSTSILTSDWRVSRSTRTASRSNSLSKFSARIGVSLFRALKIVFRKDFIRDAHSKVASGQCVLRACKRSKGQVQT</sequence>
<evidence type="ECO:0000313" key="1">
    <source>
        <dbReference type="EMBL" id="PWN19099.1"/>
    </source>
</evidence>
<dbReference type="GeneID" id="37017019"/>
<organism evidence="1 2">
    <name type="scientific">Pseudomicrostroma glucosiphilum</name>
    <dbReference type="NCBI Taxonomy" id="1684307"/>
    <lineage>
        <taxon>Eukaryota</taxon>
        <taxon>Fungi</taxon>
        <taxon>Dikarya</taxon>
        <taxon>Basidiomycota</taxon>
        <taxon>Ustilaginomycotina</taxon>
        <taxon>Exobasidiomycetes</taxon>
        <taxon>Microstromatales</taxon>
        <taxon>Microstromatales incertae sedis</taxon>
        <taxon>Pseudomicrostroma</taxon>
    </lineage>
</organism>
<reference evidence="1 2" key="1">
    <citation type="journal article" date="2018" name="Mol. Biol. Evol.">
        <title>Broad Genomic Sampling Reveals a Smut Pathogenic Ancestry of the Fungal Clade Ustilaginomycotina.</title>
        <authorList>
            <person name="Kijpornyongpan T."/>
            <person name="Mondo S.J."/>
            <person name="Barry K."/>
            <person name="Sandor L."/>
            <person name="Lee J."/>
            <person name="Lipzen A."/>
            <person name="Pangilinan J."/>
            <person name="LaButti K."/>
            <person name="Hainaut M."/>
            <person name="Henrissat B."/>
            <person name="Grigoriev I.V."/>
            <person name="Spatafora J.W."/>
            <person name="Aime M.C."/>
        </authorList>
    </citation>
    <scope>NUCLEOTIDE SEQUENCE [LARGE SCALE GENOMIC DNA]</scope>
    <source>
        <strain evidence="1 2">MCA 4718</strain>
    </source>
</reference>
<evidence type="ECO:0000313" key="2">
    <source>
        <dbReference type="Proteomes" id="UP000245942"/>
    </source>
</evidence>
<name>A0A316U133_9BASI</name>
<proteinExistence type="predicted"/>
<dbReference type="Proteomes" id="UP000245942">
    <property type="component" value="Unassembled WGS sequence"/>
</dbReference>
<accession>A0A316U133</accession>